<keyword evidence="10" id="KW-0460">Magnesium</keyword>
<dbReference type="FunFam" id="3.40.718.10:FF:000004">
    <property type="entry name" value="3-isopropylmalate dehydrogenase"/>
    <property type="match status" value="1"/>
</dbReference>
<dbReference type="EMBL" id="KK198758">
    <property type="protein sequence ID" value="KCW70773.1"/>
    <property type="molecule type" value="Genomic_DNA"/>
</dbReference>
<evidence type="ECO:0000256" key="14">
    <source>
        <dbReference type="ARBA" id="ARBA00023304"/>
    </source>
</evidence>
<comment type="cofactor">
    <cofactor evidence="15">
        <name>Mg(2+)</name>
        <dbReference type="ChEBI" id="CHEBI:18420"/>
    </cofactor>
    <cofactor evidence="15">
        <name>Mn(2+)</name>
        <dbReference type="ChEBI" id="CHEBI:29035"/>
    </cofactor>
    <text evidence="15">Binds 1 Mg(2+) or Mn(2+) ion per subunit.</text>
</comment>
<keyword evidence="7 15" id="KW-0432">Leucine biosynthesis</keyword>
<dbReference type="HAMAP" id="MF_01033">
    <property type="entry name" value="LeuB_type1"/>
    <property type="match status" value="1"/>
</dbReference>
<dbReference type="NCBIfam" id="TIGR00169">
    <property type="entry name" value="leuB"/>
    <property type="match status" value="1"/>
</dbReference>
<comment type="cofactor">
    <cofactor evidence="2">
        <name>Mn(2+)</name>
        <dbReference type="ChEBI" id="CHEBI:29035"/>
    </cofactor>
</comment>
<dbReference type="GO" id="GO:0051287">
    <property type="term" value="F:NAD binding"/>
    <property type="evidence" value="ECO:0007669"/>
    <property type="project" value="InterPro"/>
</dbReference>
<gene>
    <name evidence="17" type="ORF">EUGRSUZ_F03933</name>
</gene>
<dbReference type="GO" id="GO:0009098">
    <property type="term" value="P:L-leucine biosynthetic process"/>
    <property type="evidence" value="ECO:0000318"/>
    <property type="project" value="GO_Central"/>
</dbReference>
<dbReference type="Pfam" id="PF00180">
    <property type="entry name" value="Iso_dh"/>
    <property type="match status" value="1"/>
</dbReference>
<comment type="catalytic activity">
    <reaction evidence="1 15">
        <text>(2R,3S)-3-isopropylmalate + NAD(+) = 4-methyl-2-oxopentanoate + CO2 + NADH</text>
        <dbReference type="Rhea" id="RHEA:32271"/>
        <dbReference type="ChEBI" id="CHEBI:16526"/>
        <dbReference type="ChEBI" id="CHEBI:17865"/>
        <dbReference type="ChEBI" id="CHEBI:35121"/>
        <dbReference type="ChEBI" id="CHEBI:57540"/>
        <dbReference type="ChEBI" id="CHEBI:57945"/>
        <dbReference type="EC" id="1.1.1.85"/>
    </reaction>
</comment>
<keyword evidence="13" id="KW-0464">Manganese</keyword>
<dbReference type="PANTHER" id="PTHR42979:SF1">
    <property type="entry name" value="3-ISOPROPYLMALATE DEHYDROGENASE"/>
    <property type="match status" value="1"/>
</dbReference>
<dbReference type="STRING" id="71139.A0A059BX01"/>
<name>A0A059BX01_EUCGR</name>
<dbReference type="EC" id="1.1.1.85" evidence="6 15"/>
<evidence type="ECO:0000256" key="1">
    <source>
        <dbReference type="ARBA" id="ARBA00000624"/>
    </source>
</evidence>
<dbReference type="Gramene" id="KCW70773">
    <property type="protein sequence ID" value="KCW70773"/>
    <property type="gene ID" value="EUGRSUZ_F03933"/>
</dbReference>
<evidence type="ECO:0000256" key="13">
    <source>
        <dbReference type="ARBA" id="ARBA00023211"/>
    </source>
</evidence>
<dbReference type="PROSITE" id="PS00470">
    <property type="entry name" value="IDH_IMDH"/>
    <property type="match status" value="1"/>
</dbReference>
<reference evidence="17" key="1">
    <citation type="submission" date="2013-07" db="EMBL/GenBank/DDBJ databases">
        <title>The genome of Eucalyptus grandis.</title>
        <authorList>
            <person name="Schmutz J."/>
            <person name="Hayes R."/>
            <person name="Myburg A."/>
            <person name="Tuskan G."/>
            <person name="Grattapaglia D."/>
            <person name="Rokhsar D.S."/>
        </authorList>
    </citation>
    <scope>NUCLEOTIDE SEQUENCE</scope>
    <source>
        <tissue evidence="17">Leaf extractions</tissue>
    </source>
</reference>
<keyword evidence="8" id="KW-0028">Amino-acid biosynthesis</keyword>
<dbReference type="Gene3D" id="3.40.718.10">
    <property type="entry name" value="Isopropylmalate Dehydrogenase"/>
    <property type="match status" value="1"/>
</dbReference>
<evidence type="ECO:0000256" key="2">
    <source>
        <dbReference type="ARBA" id="ARBA00001936"/>
    </source>
</evidence>
<sequence>MASLQLSFKSLGAPCRHRNPPLPKQCPPKAGRIRCGATAPARRYSITLLPGDGIGPEVIAVARGVLSLAGSLEGIEFGFQEMPMGGAALDLTGVPLPDETLSAAQQSDAVLLGAIGGYKWDNNEKHLKPETGLLQLREGLKVFANLRPATVLPQLVDASTLKKEVAEDVDLMVVRELTGGIYFGKPRGFSSNQNGEEIGFNTEVYATSEIDRIARVAFETARKRRGKLCSVDKANVLEASMLWRRRVTAIALEYPDVELTHMYVDNAAMQLVRNPKQFDTIVTNNIFGDILSDEASMITGSIGMLPSASLGEKGPGLFEPIHGSAPDIAGQDKANPLATMLSAAMLLKYGLGEKNAAERIEAAVLDTLNRGFRTGDIYSDGNTLVGCKQMGEEVLKSVESEILAPL</sequence>
<dbReference type="AlphaFoldDB" id="A0A059BX01"/>
<evidence type="ECO:0000256" key="10">
    <source>
        <dbReference type="ARBA" id="ARBA00022842"/>
    </source>
</evidence>
<dbReference type="OMA" id="EYDLGAR"/>
<protein>
    <recommendedName>
        <fullName evidence="6 15">3-isopropylmalate dehydrogenase</fullName>
        <ecNumber evidence="6 15">1.1.1.85</ecNumber>
    </recommendedName>
</protein>
<organism evidence="17">
    <name type="scientific">Eucalyptus grandis</name>
    <name type="common">Flooded gum</name>
    <dbReference type="NCBI Taxonomy" id="71139"/>
    <lineage>
        <taxon>Eukaryota</taxon>
        <taxon>Viridiplantae</taxon>
        <taxon>Streptophyta</taxon>
        <taxon>Embryophyta</taxon>
        <taxon>Tracheophyta</taxon>
        <taxon>Spermatophyta</taxon>
        <taxon>Magnoliopsida</taxon>
        <taxon>eudicotyledons</taxon>
        <taxon>Gunneridae</taxon>
        <taxon>Pentapetalae</taxon>
        <taxon>rosids</taxon>
        <taxon>malvids</taxon>
        <taxon>Myrtales</taxon>
        <taxon>Myrtaceae</taxon>
        <taxon>Myrtoideae</taxon>
        <taxon>Eucalypteae</taxon>
        <taxon>Eucalyptus</taxon>
    </lineage>
</organism>
<keyword evidence="11" id="KW-0560">Oxidoreductase</keyword>
<comment type="function">
    <text evidence="15">Catalyzes the oxidation of 3-carboxy-2-hydroxy-4-methylpentanoate (3-isopropylmalate) to 3-carboxy-4-methyl-2-oxopentanoate. The product decarboxylates to 4-methyl-2 oxopentanoate.</text>
</comment>
<dbReference type="InterPro" id="IPR004429">
    <property type="entry name" value="Isopropylmalate_DH"/>
</dbReference>
<dbReference type="SMART" id="SM01329">
    <property type="entry name" value="Iso_dh"/>
    <property type="match status" value="1"/>
</dbReference>
<keyword evidence="9 15" id="KW-0479">Metal-binding</keyword>
<dbReference type="SUPFAM" id="SSF53659">
    <property type="entry name" value="Isocitrate/Isopropylmalate dehydrogenase-like"/>
    <property type="match status" value="1"/>
</dbReference>
<evidence type="ECO:0000256" key="15">
    <source>
        <dbReference type="RuleBase" id="RU004445"/>
    </source>
</evidence>
<evidence type="ECO:0000256" key="5">
    <source>
        <dbReference type="ARBA" id="ARBA00011738"/>
    </source>
</evidence>
<evidence type="ECO:0000259" key="16">
    <source>
        <dbReference type="SMART" id="SM01329"/>
    </source>
</evidence>
<proteinExistence type="inferred from homology"/>
<dbReference type="PANTHER" id="PTHR42979">
    <property type="entry name" value="3-ISOPROPYLMALATE DEHYDROGENASE"/>
    <property type="match status" value="1"/>
</dbReference>
<feature type="domain" description="Isopropylmalate dehydrogenase-like" evidence="16">
    <location>
        <begin position="45"/>
        <end position="394"/>
    </location>
</feature>
<evidence type="ECO:0000256" key="6">
    <source>
        <dbReference type="ARBA" id="ARBA00013101"/>
    </source>
</evidence>
<evidence type="ECO:0000256" key="12">
    <source>
        <dbReference type="ARBA" id="ARBA00023027"/>
    </source>
</evidence>
<keyword evidence="14 15" id="KW-0100">Branched-chain amino acid biosynthesis</keyword>
<dbReference type="UniPathway" id="UPA00048">
    <property type="reaction ID" value="UER00072"/>
</dbReference>
<evidence type="ECO:0000256" key="11">
    <source>
        <dbReference type="ARBA" id="ARBA00023002"/>
    </source>
</evidence>
<comment type="pathway">
    <text evidence="3 15">Amino-acid biosynthesis; L-leucine biosynthesis; L-leucine from 3-methyl-2-oxobutanoate: step 3/4.</text>
</comment>
<dbReference type="eggNOG" id="KOG0786">
    <property type="taxonomic scope" value="Eukaryota"/>
</dbReference>
<dbReference type="GO" id="GO:0003862">
    <property type="term" value="F:3-isopropylmalate dehydrogenase activity"/>
    <property type="evidence" value="ECO:0000318"/>
    <property type="project" value="GO_Central"/>
</dbReference>
<dbReference type="OrthoDB" id="419183at2759"/>
<evidence type="ECO:0000256" key="8">
    <source>
        <dbReference type="ARBA" id="ARBA00022605"/>
    </source>
</evidence>
<keyword evidence="12 15" id="KW-0520">NAD</keyword>
<evidence type="ECO:0000256" key="7">
    <source>
        <dbReference type="ARBA" id="ARBA00022430"/>
    </source>
</evidence>
<dbReference type="FunCoup" id="A0A059BX01">
    <property type="interactions" value="1374"/>
</dbReference>
<dbReference type="InterPro" id="IPR024084">
    <property type="entry name" value="IsoPropMal-DH-like_dom"/>
</dbReference>
<dbReference type="InterPro" id="IPR019818">
    <property type="entry name" value="IsoCit/isopropylmalate_DH_CS"/>
</dbReference>
<comment type="similarity">
    <text evidence="4">Belongs to the isocitrate and isopropylmalate dehydrogenases family.</text>
</comment>
<accession>A0A059BX01</accession>
<evidence type="ECO:0000313" key="17">
    <source>
        <dbReference type="EMBL" id="KCW70773.1"/>
    </source>
</evidence>
<evidence type="ECO:0000256" key="9">
    <source>
        <dbReference type="ARBA" id="ARBA00022723"/>
    </source>
</evidence>
<evidence type="ECO:0000256" key="3">
    <source>
        <dbReference type="ARBA" id="ARBA00004762"/>
    </source>
</evidence>
<dbReference type="GO" id="GO:0000287">
    <property type="term" value="F:magnesium ion binding"/>
    <property type="evidence" value="ECO:0007669"/>
    <property type="project" value="InterPro"/>
</dbReference>
<comment type="subunit">
    <text evidence="5 15">Homodimer.</text>
</comment>
<evidence type="ECO:0000256" key="4">
    <source>
        <dbReference type="ARBA" id="ARBA00007769"/>
    </source>
</evidence>
<dbReference type="InParanoid" id="A0A059BX01"/>